<feature type="transmembrane region" description="Helical" evidence="6">
    <location>
        <begin position="167"/>
        <end position="192"/>
    </location>
</feature>
<keyword evidence="3 6" id="KW-0812">Transmembrane</keyword>
<dbReference type="Pfam" id="PF01940">
    <property type="entry name" value="DUF92"/>
    <property type="match status" value="1"/>
</dbReference>
<evidence type="ECO:0000313" key="7">
    <source>
        <dbReference type="EMBL" id="GAN09238.1"/>
    </source>
</evidence>
<dbReference type="PANTHER" id="PTHR13353:SF5">
    <property type="entry name" value="TRANSMEMBRANE PROTEIN 19"/>
    <property type="match status" value="1"/>
</dbReference>
<evidence type="ECO:0000256" key="1">
    <source>
        <dbReference type="ARBA" id="ARBA00004141"/>
    </source>
</evidence>
<name>A0A0C9N3T7_9FUNG</name>
<proteinExistence type="inferred from homology"/>
<gene>
    <name evidence="7" type="ORF">MAM1_0253d08762</name>
</gene>
<organism evidence="7">
    <name type="scientific">Mucor ambiguus</name>
    <dbReference type="NCBI Taxonomy" id="91626"/>
    <lineage>
        <taxon>Eukaryota</taxon>
        <taxon>Fungi</taxon>
        <taxon>Fungi incertae sedis</taxon>
        <taxon>Mucoromycota</taxon>
        <taxon>Mucoromycotina</taxon>
        <taxon>Mucoromycetes</taxon>
        <taxon>Mucorales</taxon>
        <taxon>Mucorineae</taxon>
        <taxon>Mucoraceae</taxon>
        <taxon>Mucor</taxon>
    </lineage>
</organism>
<keyword evidence="8" id="KW-1185">Reference proteome</keyword>
<dbReference type="STRING" id="91626.A0A0C9N3T7"/>
<dbReference type="PANTHER" id="PTHR13353">
    <property type="entry name" value="TRANSMEMBRANE PROTEIN 19"/>
    <property type="match status" value="1"/>
</dbReference>
<comment type="similarity">
    <text evidence="2">Belongs to the TMEM19 family.</text>
</comment>
<reference evidence="7" key="1">
    <citation type="submission" date="2014-09" db="EMBL/GenBank/DDBJ databases">
        <title>Draft genome sequence of an oleaginous Mucoromycotina fungus Mucor ambiguus NBRC6742.</title>
        <authorList>
            <person name="Takeda I."/>
            <person name="Yamane N."/>
            <person name="Morita T."/>
            <person name="Tamano K."/>
            <person name="Machida M."/>
            <person name="Baker S."/>
            <person name="Koike H."/>
        </authorList>
    </citation>
    <scope>NUCLEOTIDE SEQUENCE</scope>
    <source>
        <strain evidence="7">NBRC 6742</strain>
    </source>
</reference>
<protein>
    <submittedName>
        <fullName evidence="7">Integral membrane family protein</fullName>
    </submittedName>
</protein>
<dbReference type="GO" id="GO:0016020">
    <property type="term" value="C:membrane"/>
    <property type="evidence" value="ECO:0007669"/>
    <property type="project" value="UniProtKB-SubCell"/>
</dbReference>
<dbReference type="OrthoDB" id="30881at2759"/>
<feature type="transmembrane region" description="Helical" evidence="6">
    <location>
        <begin position="198"/>
        <end position="221"/>
    </location>
</feature>
<sequence length="284" mass="30525">MTHLVFATCLSTLMVIHSRRKKSLSVDGAAAAFMLGLVTFSSDLWVFAVVLLAFFLSSSKLTKFKASRKRVLEAEYELSSERNWVQVACNGLAGGIAVALFQVLCQDQTYTCYDQARWSTLLLWAYIGHYGCCAGDTWASELGILNKDWPILITRFKKVPPGTNGGVSGLGLAASLAGGAFVGLASTLTLYFEQPCHGFAWELIVLGSLAGVGGSLVDSLLGATVQQSLYSEDQKKIVPELKPGENIKIISGVPILDNHQVNILSSFITTSVCALAALYLYPTA</sequence>
<feature type="transmembrane region" description="Helical" evidence="6">
    <location>
        <begin position="28"/>
        <end position="56"/>
    </location>
</feature>
<accession>A0A0C9N3T7</accession>
<feature type="transmembrane region" description="Helical" evidence="6">
    <location>
        <begin position="261"/>
        <end position="281"/>
    </location>
</feature>
<evidence type="ECO:0000313" key="8">
    <source>
        <dbReference type="Proteomes" id="UP000053815"/>
    </source>
</evidence>
<dbReference type="AlphaFoldDB" id="A0A0C9N3T7"/>
<comment type="subcellular location">
    <subcellularLocation>
        <location evidence="1">Membrane</location>
        <topology evidence="1">Multi-pass membrane protein</topology>
    </subcellularLocation>
</comment>
<evidence type="ECO:0000256" key="2">
    <source>
        <dbReference type="ARBA" id="ARBA00009012"/>
    </source>
</evidence>
<evidence type="ECO:0000256" key="6">
    <source>
        <dbReference type="SAM" id="Phobius"/>
    </source>
</evidence>
<keyword evidence="5 6" id="KW-0472">Membrane</keyword>
<evidence type="ECO:0000256" key="4">
    <source>
        <dbReference type="ARBA" id="ARBA00022989"/>
    </source>
</evidence>
<evidence type="ECO:0000256" key="5">
    <source>
        <dbReference type="ARBA" id="ARBA00023136"/>
    </source>
</evidence>
<evidence type="ECO:0000256" key="3">
    <source>
        <dbReference type="ARBA" id="ARBA00022692"/>
    </source>
</evidence>
<dbReference type="InterPro" id="IPR002794">
    <property type="entry name" value="DUF92_TMEM19"/>
</dbReference>
<keyword evidence="4 6" id="KW-1133">Transmembrane helix</keyword>
<dbReference type="EMBL" id="DF836542">
    <property type="protein sequence ID" value="GAN09238.1"/>
    <property type="molecule type" value="Genomic_DNA"/>
</dbReference>
<dbReference type="Proteomes" id="UP000053815">
    <property type="component" value="Unassembled WGS sequence"/>
</dbReference>